<evidence type="ECO:0000313" key="4">
    <source>
        <dbReference type="Proteomes" id="UP000273516"/>
    </source>
</evidence>
<dbReference type="SUPFAM" id="SSF100950">
    <property type="entry name" value="NagB/RpiA/CoA transferase-like"/>
    <property type="match status" value="1"/>
</dbReference>
<dbReference type="PANTHER" id="PTHR13707">
    <property type="entry name" value="KETOACID-COENZYME A TRANSFERASE"/>
    <property type="match status" value="1"/>
</dbReference>
<protein>
    <submittedName>
        <fullName evidence="3">3-oxoacid CoA-transferase subunit B</fullName>
    </submittedName>
</protein>
<dbReference type="GO" id="GO:0008410">
    <property type="term" value="F:CoA-transferase activity"/>
    <property type="evidence" value="ECO:0007669"/>
    <property type="project" value="InterPro"/>
</dbReference>
<keyword evidence="2 3" id="KW-0808">Transferase</keyword>
<evidence type="ECO:0000256" key="2">
    <source>
        <dbReference type="ARBA" id="ARBA00022679"/>
    </source>
</evidence>
<dbReference type="InterPro" id="IPR012791">
    <property type="entry name" value="3-oxoacid_CoA-transf_B"/>
</dbReference>
<dbReference type="SMART" id="SM00882">
    <property type="entry name" value="CoA_trans"/>
    <property type="match status" value="1"/>
</dbReference>
<comment type="caution">
    <text evidence="3">The sequence shown here is derived from an EMBL/GenBank/DDBJ whole genome shotgun (WGS) entry which is preliminary data.</text>
</comment>
<dbReference type="Gene3D" id="3.40.1080.10">
    <property type="entry name" value="Glutaconate Coenzyme A-transferase"/>
    <property type="match status" value="1"/>
</dbReference>
<evidence type="ECO:0000256" key="1">
    <source>
        <dbReference type="ARBA" id="ARBA00007047"/>
    </source>
</evidence>
<accession>A0A3M0N241</accession>
<dbReference type="InterPro" id="IPR004165">
    <property type="entry name" value="CoA_trans_fam_I"/>
</dbReference>
<dbReference type="Proteomes" id="UP000273516">
    <property type="component" value="Unassembled WGS sequence"/>
</dbReference>
<sequence length="211" mass="22549">MKPLDENAMAARLAQDIPDGAYVNLGIGLPNKVAHFVPEGREVMYHTENGLLGVGPAPATGEEDPELIDASKKFVTMVPGAALFDHPLAFSMMRGNHLSIAVLGAYQVAENGDLANWATLEQSFPPAVGGAMDLVAGVPQIFVLMRHTARDGSPKLLKRCSYPLTGAGVVTRVYTDLCVLEVTPEGFRLVDLAPGNRLEEVQSVTEARILT</sequence>
<dbReference type="OrthoDB" id="9778604at2"/>
<dbReference type="NCBIfam" id="TIGR02428">
    <property type="entry name" value="pcaJ_scoB_fam"/>
    <property type="match status" value="1"/>
</dbReference>
<comment type="similarity">
    <text evidence="1">Belongs to the 3-oxoacid CoA-transferase subunit B family.</text>
</comment>
<keyword evidence="4" id="KW-1185">Reference proteome</keyword>
<dbReference type="RefSeq" id="WP_122110870.1">
    <property type="nucleotide sequence ID" value="NZ_QOKZ01000001.1"/>
</dbReference>
<organism evidence="3 4">
    <name type="scientific">Paracoccus alkanivorans</name>
    <dbReference type="NCBI Taxonomy" id="2116655"/>
    <lineage>
        <taxon>Bacteria</taxon>
        <taxon>Pseudomonadati</taxon>
        <taxon>Pseudomonadota</taxon>
        <taxon>Alphaproteobacteria</taxon>
        <taxon>Rhodobacterales</taxon>
        <taxon>Paracoccaceae</taxon>
        <taxon>Paracoccus</taxon>
    </lineage>
</organism>
<name>A0A3M0N241_9RHOB</name>
<proteinExistence type="inferred from homology"/>
<dbReference type="AlphaFoldDB" id="A0A3M0N241"/>
<evidence type="ECO:0000313" key="3">
    <source>
        <dbReference type="EMBL" id="RMC37787.1"/>
    </source>
</evidence>
<reference evidence="3 4" key="1">
    <citation type="submission" date="2018-07" db="EMBL/GenBank/DDBJ databases">
        <authorList>
            <person name="Zhang Y."/>
            <person name="Wang L."/>
            <person name="Ma S."/>
        </authorList>
    </citation>
    <scope>NUCLEOTIDE SEQUENCE [LARGE SCALE GENOMIC DNA]</scope>
    <source>
        <strain evidence="3 4">4-2</strain>
    </source>
</reference>
<dbReference type="EMBL" id="QOKZ01000001">
    <property type="protein sequence ID" value="RMC37787.1"/>
    <property type="molecule type" value="Genomic_DNA"/>
</dbReference>
<gene>
    <name evidence="3" type="ORF">C9E81_03365</name>
</gene>
<dbReference type="Pfam" id="PF01144">
    <property type="entry name" value="CoA_trans"/>
    <property type="match status" value="1"/>
</dbReference>
<dbReference type="PANTHER" id="PTHR13707:SF57">
    <property type="entry name" value="SUCCINYL-COA:3-KETOACID COENZYME A TRANSFERASE SUBUNIT B-RELATED"/>
    <property type="match status" value="1"/>
</dbReference>
<dbReference type="InterPro" id="IPR037171">
    <property type="entry name" value="NagB/RpiA_transferase-like"/>
</dbReference>